<comment type="caution">
    <text evidence="2">The sequence shown here is derived from an EMBL/GenBank/DDBJ whole genome shotgun (WGS) entry which is preliminary data.</text>
</comment>
<dbReference type="EMBL" id="BAABIS010000001">
    <property type="protein sequence ID" value="GAA4869736.1"/>
    <property type="molecule type" value="Genomic_DNA"/>
</dbReference>
<accession>A0ABP9EBF5</accession>
<organism evidence="2 3">
    <name type="scientific">Kitasatospora terrestris</name>
    <dbReference type="NCBI Taxonomy" id="258051"/>
    <lineage>
        <taxon>Bacteria</taxon>
        <taxon>Bacillati</taxon>
        <taxon>Actinomycetota</taxon>
        <taxon>Actinomycetes</taxon>
        <taxon>Kitasatosporales</taxon>
        <taxon>Streptomycetaceae</taxon>
        <taxon>Kitasatospora</taxon>
    </lineage>
</organism>
<dbReference type="RefSeq" id="WP_345699611.1">
    <property type="nucleotide sequence ID" value="NZ_BAABIS010000001.1"/>
</dbReference>
<reference evidence="3" key="1">
    <citation type="journal article" date="2019" name="Int. J. Syst. Evol. Microbiol.">
        <title>The Global Catalogue of Microorganisms (GCM) 10K type strain sequencing project: providing services to taxonomists for standard genome sequencing and annotation.</title>
        <authorList>
            <consortium name="The Broad Institute Genomics Platform"/>
            <consortium name="The Broad Institute Genome Sequencing Center for Infectious Disease"/>
            <person name="Wu L."/>
            <person name="Ma J."/>
        </authorList>
    </citation>
    <scope>NUCLEOTIDE SEQUENCE [LARGE SCALE GENOMIC DNA]</scope>
    <source>
        <strain evidence="3">JCM 13006</strain>
    </source>
</reference>
<proteinExistence type="predicted"/>
<feature type="transmembrane region" description="Helical" evidence="1">
    <location>
        <begin position="34"/>
        <end position="59"/>
    </location>
</feature>
<dbReference type="Proteomes" id="UP001501752">
    <property type="component" value="Unassembled WGS sequence"/>
</dbReference>
<keyword evidence="3" id="KW-1185">Reference proteome</keyword>
<name>A0ABP9EBF5_9ACTN</name>
<keyword evidence="1" id="KW-0812">Transmembrane</keyword>
<keyword evidence="1" id="KW-1133">Transmembrane helix</keyword>
<keyword evidence="1" id="KW-0472">Membrane</keyword>
<evidence type="ECO:0000313" key="3">
    <source>
        <dbReference type="Proteomes" id="UP001501752"/>
    </source>
</evidence>
<evidence type="ECO:0000313" key="2">
    <source>
        <dbReference type="EMBL" id="GAA4869736.1"/>
    </source>
</evidence>
<sequence length="62" mass="6397">MIVSISLTALFGVGTVLLIRGRRVSLPTAATAWLSGFTLASTGIAGPVNTFLTAMVSLVTHH</sequence>
<gene>
    <name evidence="2" type="ORF">GCM10023235_55600</name>
</gene>
<protein>
    <submittedName>
        <fullName evidence="2">Uncharacterized protein</fullName>
    </submittedName>
</protein>
<evidence type="ECO:0000256" key="1">
    <source>
        <dbReference type="SAM" id="Phobius"/>
    </source>
</evidence>